<evidence type="ECO:0000313" key="1">
    <source>
        <dbReference type="EMBL" id="KAJ8626020.1"/>
    </source>
</evidence>
<accession>A0ACC2KY70</accession>
<protein>
    <submittedName>
        <fullName evidence="1">Uncharacterized protein</fullName>
    </submittedName>
</protein>
<organism evidence="1 2">
    <name type="scientific">Persea americana</name>
    <name type="common">Avocado</name>
    <dbReference type="NCBI Taxonomy" id="3435"/>
    <lineage>
        <taxon>Eukaryota</taxon>
        <taxon>Viridiplantae</taxon>
        <taxon>Streptophyta</taxon>
        <taxon>Embryophyta</taxon>
        <taxon>Tracheophyta</taxon>
        <taxon>Spermatophyta</taxon>
        <taxon>Magnoliopsida</taxon>
        <taxon>Magnoliidae</taxon>
        <taxon>Laurales</taxon>
        <taxon>Lauraceae</taxon>
        <taxon>Persea</taxon>
    </lineage>
</organism>
<name>A0ACC2KY70_PERAE</name>
<dbReference type="EMBL" id="CM056814">
    <property type="protein sequence ID" value="KAJ8626020.1"/>
    <property type="molecule type" value="Genomic_DNA"/>
</dbReference>
<comment type="caution">
    <text evidence="1">The sequence shown here is derived from an EMBL/GenBank/DDBJ whole genome shotgun (WGS) entry which is preliminary data.</text>
</comment>
<proteinExistence type="predicted"/>
<evidence type="ECO:0000313" key="2">
    <source>
        <dbReference type="Proteomes" id="UP001234297"/>
    </source>
</evidence>
<gene>
    <name evidence="1" type="ORF">MRB53_019327</name>
</gene>
<sequence>MEFHQNKEEENWKCRKHPSQPHNGVCPTCLRNRLVLLCPDCANASPCACSSSPRLSSDTGAFHRSRSAAFQFLRRSSGDIRPPPPPPENERKSSFWSLFRSEKKASDLPRSTSVGFSCYKEAAGDVGMKSRRWYFPSSIMGFRRPKAVSQQSQSCRR</sequence>
<keyword evidence="2" id="KW-1185">Reference proteome</keyword>
<reference evidence="1 2" key="1">
    <citation type="journal article" date="2022" name="Hortic Res">
        <title>A haplotype resolved chromosomal level avocado genome allows analysis of novel avocado genes.</title>
        <authorList>
            <person name="Nath O."/>
            <person name="Fletcher S.J."/>
            <person name="Hayward A."/>
            <person name="Shaw L.M."/>
            <person name="Masouleh A.K."/>
            <person name="Furtado A."/>
            <person name="Henry R.J."/>
            <person name="Mitter N."/>
        </authorList>
    </citation>
    <scope>NUCLEOTIDE SEQUENCE [LARGE SCALE GENOMIC DNA]</scope>
    <source>
        <strain evidence="2">cv. Hass</strain>
    </source>
</reference>
<dbReference type="Proteomes" id="UP001234297">
    <property type="component" value="Chromosome 6"/>
</dbReference>